<proteinExistence type="predicted"/>
<dbReference type="InterPro" id="IPR010310">
    <property type="entry name" value="T7SS_ESAT-6-like"/>
</dbReference>
<protein>
    <submittedName>
        <fullName evidence="1">WXG100 family type VII secretion target</fullName>
    </submittedName>
</protein>
<dbReference type="InterPro" id="IPR036689">
    <property type="entry name" value="ESAT-6-like_sf"/>
</dbReference>
<reference evidence="2" key="1">
    <citation type="submission" date="2023-07" db="EMBL/GenBank/DDBJ databases">
        <title>30 novel species of actinomycetes from the DSMZ collection.</title>
        <authorList>
            <person name="Nouioui I."/>
        </authorList>
    </citation>
    <scope>NUCLEOTIDE SEQUENCE [LARGE SCALE GENOMIC DNA]</scope>
    <source>
        <strain evidence="2">DSM 45834</strain>
    </source>
</reference>
<organism evidence="1 2">
    <name type="scientific">Pseudonocardia charpentierae</name>
    <dbReference type="NCBI Taxonomy" id="3075545"/>
    <lineage>
        <taxon>Bacteria</taxon>
        <taxon>Bacillati</taxon>
        <taxon>Actinomycetota</taxon>
        <taxon>Actinomycetes</taxon>
        <taxon>Pseudonocardiales</taxon>
        <taxon>Pseudonocardiaceae</taxon>
        <taxon>Pseudonocardia</taxon>
    </lineage>
</organism>
<dbReference type="Gene3D" id="1.10.287.1060">
    <property type="entry name" value="ESAT-6-like"/>
    <property type="match status" value="1"/>
</dbReference>
<evidence type="ECO:0000313" key="2">
    <source>
        <dbReference type="Proteomes" id="UP001183202"/>
    </source>
</evidence>
<dbReference type="RefSeq" id="WP_311555863.1">
    <property type="nucleotide sequence ID" value="NZ_JAVREJ010000005.1"/>
</dbReference>
<sequence length="572" mass="59852">MQVTVEPEALAEWSAHARRTGTQLHARLAALDRDLAPLARNWHGAAAGGFVDRHRQWRHAAAGLFRTLDRLAALVEAARTNYLAAETANHRTWQPSSVVVVHAMAAGRGRIRADVQDIRASVRAVLLASDDLVAAWTALAARLTGSAAMAGGDDAGAMFGADYDVMAAAAWQGWRSCQLMIDGIAGGLALTGNNLADAERKSTAGPTAPFLPIAARGASVPGPGPPPAAGGAPAQQLEVFWPTADPDRLRSAADAWRASPAAVHRSADAVFAAVDRLTAANTDATLAEVRRFTRAALSTDPTSGLAGVLAGTGGRIASACSGLADLTERTRGRIRDTVVHYASGDEWYHPVADVLDVFVRFKPGRFLATAEDAYLLQLALSSIRDDHLRAVASLRGELHPAGADRLARLATAMAPPTPVPADTCMLASPDGGAGEAVPGAQRQTLVDEVVAAGHKITPTDVVQIARAPDGRVVWLERGDDRSGLSHILRAGRIGDFARRGVAYADIPGLALRAVTQGRSLGQVRDGGVAYDVDLGGGRHTPVVVVVASNGYIVTARPLSVDEMDLLQQGGHR</sequence>
<dbReference type="Proteomes" id="UP001183202">
    <property type="component" value="Unassembled WGS sequence"/>
</dbReference>
<dbReference type="NCBIfam" id="TIGR03930">
    <property type="entry name" value="WXG100_ESAT6"/>
    <property type="match status" value="1"/>
</dbReference>
<name>A0ABU2N7B5_9PSEU</name>
<dbReference type="SUPFAM" id="SSF140453">
    <property type="entry name" value="EsxAB dimer-like"/>
    <property type="match status" value="1"/>
</dbReference>
<dbReference type="EMBL" id="JAVREJ010000005">
    <property type="protein sequence ID" value="MDT0349830.1"/>
    <property type="molecule type" value="Genomic_DNA"/>
</dbReference>
<evidence type="ECO:0000313" key="1">
    <source>
        <dbReference type="EMBL" id="MDT0349830.1"/>
    </source>
</evidence>
<dbReference type="Pfam" id="PF06013">
    <property type="entry name" value="WXG100"/>
    <property type="match status" value="1"/>
</dbReference>
<accession>A0ABU2N7B5</accession>
<gene>
    <name evidence="1" type="ORF">RM445_09885</name>
</gene>
<comment type="caution">
    <text evidence="1">The sequence shown here is derived from an EMBL/GenBank/DDBJ whole genome shotgun (WGS) entry which is preliminary data.</text>
</comment>
<keyword evidence="2" id="KW-1185">Reference proteome</keyword>